<sequence>MVEFLGFLQPRRIYLWTCLLVIALVLSPWELISHASASSYPGTVSDEVFLSSHSARNVHGHGRSSHKRFHSDHTLKPRDDYSCSKSNPCSNGACCGAGGYCGYGDTYCGNGCLSNCDAVAECGKDAPKNATCPLNVCCSEYGFCGTSSEFCEKSNGCQSNCVVDPSPPAASESLGPLGRVIGYYEGWSSTSKCHETKVTDLPLGSLTHLNFAFAYLDPSSYSVVPMTDLTWTMFDDVTAAKDVNPSLKIYVSIGGWTFSDNDTTTQAIFGEIAADSTKRKTFATSLLSFMDWYGFDGVDIDWEYPGAPDRGGKTRDTDNYVALLKEVRSVFDDSSRDLGITFTAPSSYWYLRWFDVAGLLKYADWMNFMTYDLHGTWDQDNAIGSIIQGHTNLTEIKAAAELLWRVDTDPSQVVMGFGFYGRTFTLTDSSCTTPGCQFSGGGDAGSCTDQSGYLAYYEIADILQKDSTITPIHDEEAAVLYFTWNKDQWISYDNGTTFKQKLDWATHVGLGGSLIWASDQDDYLWTAHEALLGKTNVTKAQSKLVAKSVVTSTTSKTAVSKSLNQDCYRGSECVDLGNPQVTCDSGYTLVGYDKNGCRKSAKKYGQPICCATKSAPRSCTWRGGGKDCNGQCHKSEIQLFSSSTGGGDYNGFESESGTGKCNRGGKAFCCTDNSFEDLTIDCYWSKCGASCKSTETSVAKATNLNGQCTSSSGPQHYCCKSNPLPLENCHWVGKGDCADNTCNSSEVMLATDNQGDSSSGCNWWRNKALCCTASATPAAACPLPAKPCVFYPEACDDDADQVTSRTKRHWSELSELSDYDYDDDDEDDLHEFGKRGVSARKARTIAGYTAEMGALAWPRSGALLDGKAGKVVLQKTLSFASKQCGNVAFNMFDPKSFGSPVDTEHPVDKSIIEHIIRTGLTGVLPSGAKIPTALIMDGAKWAKYWTGPVGALIGVPPIADGDSLSPNDRMYAALGTMNNRENFLLVEKLFNVAKGKLFDFTLKDGIFIGVNKKPQAAASFKTALETAVKLGTTNAASQVLYPMRRAVGLWTSYLPHEEVLLRVNAIRQAMYHETVYLAGNVPGFENFPKIWKLFDDDYYSLVARESQNWVISQAMAISSRYKGSNSANSDEVAKAVEELVHYANTIVVPALITPKDP</sequence>
<dbReference type="InterPro" id="IPR036861">
    <property type="entry name" value="Endochitinase-like_sf"/>
</dbReference>
<feature type="disulfide bond" evidence="12">
    <location>
        <begin position="94"/>
        <end position="108"/>
    </location>
</feature>
<proteinExistence type="inferred from homology"/>
<feature type="domain" description="GH18" evidence="15">
    <location>
        <begin position="178"/>
        <end position="535"/>
    </location>
</feature>
<keyword evidence="17" id="KW-1185">Reference proteome</keyword>
<evidence type="ECO:0000256" key="2">
    <source>
        <dbReference type="ARBA" id="ARBA00008682"/>
    </source>
</evidence>
<dbReference type="SMART" id="SM00636">
    <property type="entry name" value="Glyco_18"/>
    <property type="match status" value="1"/>
</dbReference>
<dbReference type="SUPFAM" id="SSF54556">
    <property type="entry name" value="Chitinase insertion domain"/>
    <property type="match status" value="1"/>
</dbReference>
<evidence type="ECO:0000259" key="14">
    <source>
        <dbReference type="PROSITE" id="PS50941"/>
    </source>
</evidence>
<evidence type="ECO:0000313" key="16">
    <source>
        <dbReference type="EMBL" id="OQD61148.1"/>
    </source>
</evidence>
<comment type="caution">
    <text evidence="16">The sequence shown here is derived from an EMBL/GenBank/DDBJ whole genome shotgun (WGS) entry which is preliminary data.</text>
</comment>
<dbReference type="InterPro" id="IPR018371">
    <property type="entry name" value="Chitin-binding_1_CS"/>
</dbReference>
<keyword evidence="4 12" id="KW-0147">Chitin-binding</keyword>
<feature type="disulfide bond" evidence="12">
    <location>
        <begin position="157"/>
        <end position="161"/>
    </location>
</feature>
<evidence type="ECO:0000256" key="12">
    <source>
        <dbReference type="PROSITE-ProRule" id="PRU00261"/>
    </source>
</evidence>
<keyword evidence="5 13" id="KW-0378">Hydrolase</keyword>
<dbReference type="FunFam" id="3.10.50.10:FF:000001">
    <property type="entry name" value="Chitinase 3-like 1"/>
    <property type="match status" value="1"/>
</dbReference>
<dbReference type="GO" id="GO:0000272">
    <property type="term" value="P:polysaccharide catabolic process"/>
    <property type="evidence" value="ECO:0007669"/>
    <property type="project" value="UniProtKB-KW"/>
</dbReference>
<dbReference type="OrthoDB" id="73875at2759"/>
<organism evidence="16 17">
    <name type="scientific">Penicillium polonicum</name>
    <dbReference type="NCBI Taxonomy" id="60169"/>
    <lineage>
        <taxon>Eukaryota</taxon>
        <taxon>Fungi</taxon>
        <taxon>Dikarya</taxon>
        <taxon>Ascomycota</taxon>
        <taxon>Pezizomycotina</taxon>
        <taxon>Eurotiomycetes</taxon>
        <taxon>Eurotiomycetidae</taxon>
        <taxon>Eurotiales</taxon>
        <taxon>Aspergillaceae</taxon>
        <taxon>Penicillium</taxon>
    </lineage>
</organism>
<dbReference type="SMART" id="SM00270">
    <property type="entry name" value="ChtBD1"/>
    <property type="match status" value="2"/>
</dbReference>
<dbReference type="SUPFAM" id="SSF51445">
    <property type="entry name" value="(Trans)glycosidases"/>
    <property type="match status" value="1"/>
</dbReference>
<keyword evidence="8 12" id="KW-1015">Disulfide bond</keyword>
<dbReference type="GO" id="GO:0006032">
    <property type="term" value="P:chitin catabolic process"/>
    <property type="evidence" value="ECO:0007669"/>
    <property type="project" value="UniProtKB-KW"/>
</dbReference>
<evidence type="ECO:0000313" key="17">
    <source>
        <dbReference type="Proteomes" id="UP000191408"/>
    </source>
</evidence>
<evidence type="ECO:0000256" key="10">
    <source>
        <dbReference type="ARBA" id="ARBA00023295"/>
    </source>
</evidence>
<evidence type="ECO:0000256" key="7">
    <source>
        <dbReference type="ARBA" id="ARBA00023026"/>
    </source>
</evidence>
<keyword evidence="11" id="KW-0624">Polysaccharide degradation</keyword>
<keyword evidence="6" id="KW-0146">Chitin degradation</keyword>
<dbReference type="PROSITE" id="PS00026">
    <property type="entry name" value="CHIT_BIND_I_1"/>
    <property type="match status" value="1"/>
</dbReference>
<feature type="disulfide bond" evidence="12">
    <location>
        <begin position="137"/>
        <end position="151"/>
    </location>
</feature>
<gene>
    <name evidence="16" type="ORF">PENPOL_c018G01728</name>
</gene>
<dbReference type="Gene3D" id="3.30.60.10">
    <property type="entry name" value="Endochitinase-like"/>
    <property type="match status" value="1"/>
</dbReference>
<comment type="catalytic activity">
    <reaction evidence="1">
        <text>Random endo-hydrolysis of N-acetyl-beta-D-glucosaminide (1-&gt;4)-beta-linkages in chitin and chitodextrins.</text>
        <dbReference type="EC" id="3.2.1.14"/>
    </reaction>
</comment>
<reference evidence="17" key="1">
    <citation type="journal article" date="2017" name="Nat. Microbiol.">
        <title>Global analysis of biosynthetic gene clusters reveals vast potential of secondary metabolite production in Penicillium species.</title>
        <authorList>
            <person name="Nielsen J.C."/>
            <person name="Grijseels S."/>
            <person name="Prigent S."/>
            <person name="Ji B."/>
            <person name="Dainat J."/>
            <person name="Nielsen K.F."/>
            <person name="Frisvad J.C."/>
            <person name="Workman M."/>
            <person name="Nielsen J."/>
        </authorList>
    </citation>
    <scope>NUCLEOTIDE SEQUENCE [LARGE SCALE GENOMIC DNA]</scope>
    <source>
        <strain evidence="17">IBT 4502</strain>
    </source>
</reference>
<dbReference type="Gene3D" id="3.10.50.10">
    <property type="match status" value="1"/>
</dbReference>
<evidence type="ECO:0000256" key="9">
    <source>
        <dbReference type="ARBA" id="ARBA00023277"/>
    </source>
</evidence>
<dbReference type="GO" id="GO:0008843">
    <property type="term" value="F:endochitinase activity"/>
    <property type="evidence" value="ECO:0007669"/>
    <property type="project" value="UniProtKB-EC"/>
</dbReference>
<feature type="disulfide bond" evidence="12">
    <location>
        <begin position="112"/>
        <end position="116"/>
    </location>
</feature>
<evidence type="ECO:0000256" key="5">
    <source>
        <dbReference type="ARBA" id="ARBA00022801"/>
    </source>
</evidence>
<dbReference type="PROSITE" id="PS01095">
    <property type="entry name" value="GH18_1"/>
    <property type="match status" value="1"/>
</dbReference>
<feature type="domain" description="Chitin-binding type-1" evidence="14">
    <location>
        <begin position="119"/>
        <end position="163"/>
    </location>
</feature>
<dbReference type="Gene3D" id="3.20.20.80">
    <property type="entry name" value="Glycosidases"/>
    <property type="match status" value="1"/>
</dbReference>
<dbReference type="STRING" id="60169.A0A1V6N8X2"/>
<comment type="similarity">
    <text evidence="2">Belongs to the glycosyl hydrolase 18 family. Chitinase class V subfamily.</text>
</comment>
<keyword evidence="10 13" id="KW-0326">Glycosidase</keyword>
<dbReference type="Proteomes" id="UP000191408">
    <property type="component" value="Unassembled WGS sequence"/>
</dbReference>
<dbReference type="InterPro" id="IPR001002">
    <property type="entry name" value="Chitin-bd_1"/>
</dbReference>
<dbReference type="EC" id="3.2.1.14" evidence="3"/>
<dbReference type="InterPro" id="IPR001223">
    <property type="entry name" value="Glyco_hydro18_cat"/>
</dbReference>
<evidence type="ECO:0000256" key="4">
    <source>
        <dbReference type="ARBA" id="ARBA00022669"/>
    </source>
</evidence>
<keyword evidence="9" id="KW-0119">Carbohydrate metabolism</keyword>
<dbReference type="EMBL" id="MDYM01000018">
    <property type="protein sequence ID" value="OQD61148.1"/>
    <property type="molecule type" value="Genomic_DNA"/>
</dbReference>
<dbReference type="PANTHER" id="PTHR11177">
    <property type="entry name" value="CHITINASE"/>
    <property type="match status" value="1"/>
</dbReference>
<evidence type="ECO:0000256" key="6">
    <source>
        <dbReference type="ARBA" id="ARBA00023024"/>
    </source>
</evidence>
<evidence type="ECO:0000259" key="15">
    <source>
        <dbReference type="PROSITE" id="PS51910"/>
    </source>
</evidence>
<dbReference type="PROSITE" id="PS51910">
    <property type="entry name" value="GH18_2"/>
    <property type="match status" value="1"/>
</dbReference>
<dbReference type="AlphaFoldDB" id="A0A1V6N8X2"/>
<feature type="disulfide bond" evidence="12">
    <location>
        <begin position="132"/>
        <end position="144"/>
    </location>
</feature>
<comment type="caution">
    <text evidence="12">Lacks conserved residue(s) required for the propagation of feature annotation.</text>
</comment>
<name>A0A1V6N8X2_PENPO</name>
<dbReference type="InterPro" id="IPR011583">
    <property type="entry name" value="Chitinase_II/V-like_cat"/>
</dbReference>
<evidence type="ECO:0000256" key="11">
    <source>
        <dbReference type="ARBA" id="ARBA00023326"/>
    </source>
</evidence>
<dbReference type="InterPro" id="IPR050314">
    <property type="entry name" value="Glycosyl_Hydrlase_18"/>
</dbReference>
<dbReference type="PANTHER" id="PTHR11177:SF397">
    <property type="entry name" value="CHITINASE"/>
    <property type="match status" value="1"/>
</dbReference>
<dbReference type="InterPro" id="IPR029070">
    <property type="entry name" value="Chitinase_insertion_sf"/>
</dbReference>
<dbReference type="CDD" id="cd00035">
    <property type="entry name" value="ChtBD1"/>
    <property type="match status" value="1"/>
</dbReference>
<dbReference type="Pfam" id="PF00187">
    <property type="entry name" value="Chitin_bind_1"/>
    <property type="match status" value="1"/>
</dbReference>
<dbReference type="InterPro" id="IPR017853">
    <property type="entry name" value="GH"/>
</dbReference>
<dbReference type="SUPFAM" id="SSF57016">
    <property type="entry name" value="Plant lectins/antimicrobial peptides"/>
    <property type="match status" value="2"/>
</dbReference>
<evidence type="ECO:0000256" key="1">
    <source>
        <dbReference type="ARBA" id="ARBA00000822"/>
    </source>
</evidence>
<feature type="domain" description="Chitin-binding type-1" evidence="14">
    <location>
        <begin position="80"/>
        <end position="118"/>
    </location>
</feature>
<accession>A0A1V6N8X2</accession>
<dbReference type="InterPro" id="IPR001579">
    <property type="entry name" value="Glyco_hydro_18_chit_AS"/>
</dbReference>
<dbReference type="PROSITE" id="PS50941">
    <property type="entry name" value="CHIT_BIND_I_2"/>
    <property type="match status" value="2"/>
</dbReference>
<evidence type="ECO:0000256" key="13">
    <source>
        <dbReference type="RuleBase" id="RU000489"/>
    </source>
</evidence>
<keyword evidence="7" id="KW-0843">Virulence</keyword>
<dbReference type="GO" id="GO:0008061">
    <property type="term" value="F:chitin binding"/>
    <property type="evidence" value="ECO:0007669"/>
    <property type="project" value="UniProtKB-UniRule"/>
</dbReference>
<evidence type="ECO:0000256" key="8">
    <source>
        <dbReference type="ARBA" id="ARBA00023157"/>
    </source>
</evidence>
<feature type="disulfide bond" evidence="12">
    <location>
        <begin position="89"/>
        <end position="101"/>
    </location>
</feature>
<evidence type="ECO:0000256" key="3">
    <source>
        <dbReference type="ARBA" id="ARBA00012729"/>
    </source>
</evidence>
<dbReference type="Pfam" id="PF00704">
    <property type="entry name" value="Glyco_hydro_18"/>
    <property type="match status" value="1"/>
</dbReference>
<protein>
    <recommendedName>
        <fullName evidence="3">chitinase</fullName>
        <ecNumber evidence="3">3.2.1.14</ecNumber>
    </recommendedName>
</protein>